<gene>
    <name evidence="2" type="ORF">AUR64_01320</name>
</gene>
<dbReference type="Pfam" id="PF02811">
    <property type="entry name" value="PHP"/>
    <property type="match status" value="1"/>
</dbReference>
<dbReference type="GO" id="GO:0035312">
    <property type="term" value="F:5'-3' DNA exonuclease activity"/>
    <property type="evidence" value="ECO:0007669"/>
    <property type="project" value="TreeGrafter"/>
</dbReference>
<dbReference type="InterPro" id="IPR052018">
    <property type="entry name" value="PHP_domain"/>
</dbReference>
<dbReference type="Gene3D" id="1.10.150.650">
    <property type="match status" value="1"/>
</dbReference>
<dbReference type="EMBL" id="LOPU01000037">
    <property type="protein sequence ID" value="KTG07904.1"/>
    <property type="molecule type" value="Genomic_DNA"/>
</dbReference>
<keyword evidence="3" id="KW-1185">Reference proteome</keyword>
<dbReference type="GO" id="GO:0004534">
    <property type="term" value="F:5'-3' RNA exonuclease activity"/>
    <property type="evidence" value="ECO:0007669"/>
    <property type="project" value="TreeGrafter"/>
</dbReference>
<dbReference type="PANTHER" id="PTHR42924:SF18">
    <property type="entry name" value="POLYMERASE_HISTIDINOL PHOSPHATASE N-TERMINAL DOMAIN-CONTAINING PROTEIN"/>
    <property type="match status" value="1"/>
</dbReference>
<proteinExistence type="predicted"/>
<organism evidence="2 3">
    <name type="scientific">Haloprofundus marisrubri</name>
    <dbReference type="NCBI Taxonomy" id="1514971"/>
    <lineage>
        <taxon>Archaea</taxon>
        <taxon>Methanobacteriati</taxon>
        <taxon>Methanobacteriota</taxon>
        <taxon>Stenosarchaea group</taxon>
        <taxon>Halobacteria</taxon>
        <taxon>Halobacteriales</taxon>
        <taxon>Haloferacaceae</taxon>
        <taxon>Haloprofundus</taxon>
    </lineage>
</organism>
<sequence>MTIAGDLHVHTTASDGRLTLDEIPAAARAGGIDVVAVTDHDTFHPGLDAPVSVRDGVTVIHGLELRVEGPKTQVDLLGYGVRRTPALTHELDRLQRNRVERGAEMVERVESYLDVDLDIEPRPGIGRPHVARAIDGSDADYDYQGAFDHLIGDDGPCFVAREIPTFEDGVRLLSAACSVVSLAHPLRYSDPEAALSLAGELDAVERYYPYGFEVDETRVDDVVDAEGLLTTGGSDAHGTELGVCGVPPKAFAAIRSRLPEAVA</sequence>
<dbReference type="Proteomes" id="UP000054387">
    <property type="component" value="Unassembled WGS sequence"/>
</dbReference>
<evidence type="ECO:0000259" key="1">
    <source>
        <dbReference type="SMART" id="SM00481"/>
    </source>
</evidence>
<reference evidence="2 3" key="1">
    <citation type="submission" date="2015-12" db="EMBL/GenBank/DDBJ databases">
        <title>Haloprofundus marisrubri gen. nov., sp. nov., an extremely halophilic archaeon isolated from the Discovery deep brine-seawater interface in the Red Sea.</title>
        <authorList>
            <person name="Zhang G."/>
            <person name="Stingl U."/>
            <person name="Rashid M."/>
        </authorList>
    </citation>
    <scope>NUCLEOTIDE SEQUENCE [LARGE SCALE GENOMIC DNA]</scope>
    <source>
        <strain evidence="2 3">SB9</strain>
    </source>
</reference>
<evidence type="ECO:0000313" key="2">
    <source>
        <dbReference type="EMBL" id="KTG07904.1"/>
    </source>
</evidence>
<comment type="caution">
    <text evidence="2">The sequence shown here is derived from an EMBL/GenBank/DDBJ whole genome shotgun (WGS) entry which is preliminary data.</text>
</comment>
<dbReference type="AlphaFoldDB" id="A0A0W1R4W9"/>
<feature type="domain" description="Polymerase/histidinol phosphatase N-terminal" evidence="1">
    <location>
        <begin position="5"/>
        <end position="69"/>
    </location>
</feature>
<dbReference type="RefSeq" id="WP_058583331.1">
    <property type="nucleotide sequence ID" value="NZ_LOPU01000037.1"/>
</dbReference>
<dbReference type="Gene3D" id="3.20.20.140">
    <property type="entry name" value="Metal-dependent hydrolases"/>
    <property type="match status" value="1"/>
</dbReference>
<dbReference type="PANTHER" id="PTHR42924">
    <property type="entry name" value="EXONUCLEASE"/>
    <property type="match status" value="1"/>
</dbReference>
<dbReference type="InterPro" id="IPR016195">
    <property type="entry name" value="Pol/histidinol_Pase-like"/>
</dbReference>
<accession>A0A0W1R4W9</accession>
<dbReference type="OrthoDB" id="196608at2157"/>
<name>A0A0W1R4W9_9EURY</name>
<dbReference type="InterPro" id="IPR003141">
    <property type="entry name" value="Pol/His_phosphatase_N"/>
</dbReference>
<dbReference type="InterPro" id="IPR004013">
    <property type="entry name" value="PHP_dom"/>
</dbReference>
<dbReference type="SMART" id="SM00481">
    <property type="entry name" value="POLIIIAc"/>
    <property type="match status" value="1"/>
</dbReference>
<evidence type="ECO:0000313" key="3">
    <source>
        <dbReference type="Proteomes" id="UP000054387"/>
    </source>
</evidence>
<protein>
    <submittedName>
        <fullName evidence="2">Histidinol-phosphatase</fullName>
    </submittedName>
</protein>
<dbReference type="SUPFAM" id="SSF89550">
    <property type="entry name" value="PHP domain-like"/>
    <property type="match status" value="1"/>
</dbReference>